<comment type="caution">
    <text evidence="1">The sequence shown here is derived from an EMBL/GenBank/DDBJ whole genome shotgun (WGS) entry which is preliminary data.</text>
</comment>
<reference evidence="1" key="1">
    <citation type="submission" date="2021-01" db="EMBL/GenBank/DDBJ databases">
        <title>Genome public.</title>
        <authorList>
            <person name="Liu C."/>
            <person name="Sun Q."/>
        </authorList>
    </citation>
    <scope>NUCLEOTIDE SEQUENCE</scope>
    <source>
        <strain evidence="1">YIM B02565</strain>
    </source>
</reference>
<dbReference type="AlphaFoldDB" id="A0A937FEH6"/>
<name>A0A937FEH6_9CLOT</name>
<gene>
    <name evidence="1" type="ORF">JK634_03275</name>
</gene>
<evidence type="ECO:0000313" key="1">
    <source>
        <dbReference type="EMBL" id="MBL4930812.1"/>
    </source>
</evidence>
<dbReference type="Proteomes" id="UP000623681">
    <property type="component" value="Unassembled WGS sequence"/>
</dbReference>
<sequence length="193" mass="22352">MSEKTHAQEFISHLENLDEALKSGTVATIIEINGERYPKLSSTTFATCICEFTQEEIILKHRELSSFMIEKGIKTIKTINYKDISSVELGILRKLNTVFGGFPATFLKLFIEIKQKDNTIYSFECSDFEQLPIIFNILKSNNVTILDPLSLNKLYTEKPVNEVTKYLHENYEEIVKDVDSDRYNEDLSFVKRY</sequence>
<protein>
    <submittedName>
        <fullName evidence="1">Uncharacterized protein</fullName>
    </submittedName>
</protein>
<accession>A0A937FEH6</accession>
<keyword evidence="2" id="KW-1185">Reference proteome</keyword>
<evidence type="ECO:0000313" key="2">
    <source>
        <dbReference type="Proteomes" id="UP000623681"/>
    </source>
</evidence>
<dbReference type="RefSeq" id="WP_202766196.1">
    <property type="nucleotide sequence ID" value="NZ_JAESWA010000017.1"/>
</dbReference>
<proteinExistence type="predicted"/>
<organism evidence="1 2">
    <name type="scientific">Clostridium paridis</name>
    <dbReference type="NCBI Taxonomy" id="2803863"/>
    <lineage>
        <taxon>Bacteria</taxon>
        <taxon>Bacillati</taxon>
        <taxon>Bacillota</taxon>
        <taxon>Clostridia</taxon>
        <taxon>Eubacteriales</taxon>
        <taxon>Clostridiaceae</taxon>
        <taxon>Clostridium</taxon>
    </lineage>
</organism>
<dbReference type="EMBL" id="JAESWA010000017">
    <property type="protein sequence ID" value="MBL4930812.1"/>
    <property type="molecule type" value="Genomic_DNA"/>
</dbReference>